<evidence type="ECO:0000313" key="11">
    <source>
        <dbReference type="EMBL" id="MCP2334074.1"/>
    </source>
</evidence>
<organism evidence="11 12">
    <name type="scientific">Actinoalloteichus caeruleus DSM 43889</name>
    <dbReference type="NCBI Taxonomy" id="1120930"/>
    <lineage>
        <taxon>Bacteria</taxon>
        <taxon>Bacillati</taxon>
        <taxon>Actinomycetota</taxon>
        <taxon>Actinomycetes</taxon>
        <taxon>Pseudonocardiales</taxon>
        <taxon>Pseudonocardiaceae</taxon>
        <taxon>Actinoalloteichus</taxon>
        <taxon>Actinoalloteichus cyanogriseus</taxon>
    </lineage>
</organism>
<evidence type="ECO:0000256" key="2">
    <source>
        <dbReference type="ARBA" id="ARBA00010838"/>
    </source>
</evidence>
<sequence>MTEHTAQDPAASSAAITFPEGFLWGASTASFQIEGSTTADGRTDSIWDVLCRKPGAVANADTGDPAADHYRRVSEDVALMADLGLATYRFSVAWPRVRPDGGSVNQRGLDFYRGLVDELLERDIVPWITLYHWDLPQALEERGGWTNRDTAYRFAEYADTVVTALGDRVPYWTTLNEPFCAAFLGYASGEHAPGRTEPDAAVAAVHHLLVAHGLGTALIRARRPDVKLGITLNPAPIVPADPDDPVDVAAARRVDLVRNRVFLDPLFRGEYPEDAHTQFDQFGFSELVRDGDLKLISQPIDLLGVNFYHDEVVSGHGGTEAPSLDGRPTPLVGAAPFSNPERDLPRTAMGWPVDPRGLTDLLLRLHREYPGVPLYVTENGAAYLDTVAEDGQVHDEDRTRYLDGHLRAVHDAIEQGVDLRGYCCWSLLDNFEWAWGYDQRFGVVHVDYKTQERTVKDSGRFFARVIKANGIPGSGD</sequence>
<protein>
    <recommendedName>
        <fullName evidence="3 10">Beta-glucosidase</fullName>
        <ecNumber evidence="3 10">3.2.1.21</ecNumber>
    </recommendedName>
</protein>
<evidence type="ECO:0000256" key="4">
    <source>
        <dbReference type="ARBA" id="ARBA00022801"/>
    </source>
</evidence>
<feature type="active site" description="Nucleophile" evidence="9">
    <location>
        <position position="378"/>
    </location>
</feature>
<accession>A0ABT1JNH2</accession>
<dbReference type="EMBL" id="AUBJ02000001">
    <property type="protein sequence ID" value="MCP2334074.1"/>
    <property type="molecule type" value="Genomic_DNA"/>
</dbReference>
<keyword evidence="7 10" id="KW-0326">Glycosidase</keyword>
<evidence type="ECO:0000256" key="1">
    <source>
        <dbReference type="ARBA" id="ARBA00000448"/>
    </source>
</evidence>
<gene>
    <name evidence="11" type="ORF">G443_004344</name>
</gene>
<dbReference type="PROSITE" id="PS00653">
    <property type="entry name" value="GLYCOSYL_HYDROL_F1_2"/>
    <property type="match status" value="1"/>
</dbReference>
<name>A0ABT1JNH2_ACTCY</name>
<evidence type="ECO:0000256" key="8">
    <source>
        <dbReference type="ARBA" id="ARBA00023326"/>
    </source>
</evidence>
<dbReference type="RefSeq" id="WP_026418579.1">
    <property type="nucleotide sequence ID" value="NZ_AUBJ02000001.1"/>
</dbReference>
<evidence type="ECO:0000313" key="12">
    <source>
        <dbReference type="Proteomes" id="UP000791080"/>
    </source>
</evidence>
<dbReference type="PRINTS" id="PR00131">
    <property type="entry name" value="GLHYDRLASE1"/>
</dbReference>
<keyword evidence="4 10" id="KW-0378">Hydrolase</keyword>
<comment type="similarity">
    <text evidence="2 10">Belongs to the glycosyl hydrolase 1 family.</text>
</comment>
<dbReference type="NCBIfam" id="TIGR03356">
    <property type="entry name" value="BGL"/>
    <property type="match status" value="1"/>
</dbReference>
<evidence type="ECO:0000256" key="3">
    <source>
        <dbReference type="ARBA" id="ARBA00012744"/>
    </source>
</evidence>
<evidence type="ECO:0000256" key="9">
    <source>
        <dbReference type="PROSITE-ProRule" id="PRU10055"/>
    </source>
</evidence>
<keyword evidence="6" id="KW-0119">Carbohydrate metabolism</keyword>
<dbReference type="InterPro" id="IPR033132">
    <property type="entry name" value="GH_1_N_CS"/>
</dbReference>
<dbReference type="PANTHER" id="PTHR10353">
    <property type="entry name" value="GLYCOSYL HYDROLASE"/>
    <property type="match status" value="1"/>
</dbReference>
<dbReference type="SUPFAM" id="SSF51445">
    <property type="entry name" value="(Trans)glycosidases"/>
    <property type="match status" value="1"/>
</dbReference>
<evidence type="ECO:0000256" key="6">
    <source>
        <dbReference type="ARBA" id="ARBA00023277"/>
    </source>
</evidence>
<dbReference type="InterPro" id="IPR001360">
    <property type="entry name" value="Glyco_hydro_1"/>
</dbReference>
<dbReference type="PROSITE" id="PS00572">
    <property type="entry name" value="GLYCOSYL_HYDROL_F1_1"/>
    <property type="match status" value="1"/>
</dbReference>
<keyword evidence="8" id="KW-0624">Polysaccharide degradation</keyword>
<dbReference type="Proteomes" id="UP000791080">
    <property type="component" value="Unassembled WGS sequence"/>
</dbReference>
<dbReference type="Pfam" id="PF00232">
    <property type="entry name" value="Glyco_hydro_1"/>
    <property type="match status" value="1"/>
</dbReference>
<dbReference type="InterPro" id="IPR017853">
    <property type="entry name" value="GH"/>
</dbReference>
<comment type="caution">
    <text evidence="11">The sequence shown here is derived from an EMBL/GenBank/DDBJ whole genome shotgun (WGS) entry which is preliminary data.</text>
</comment>
<evidence type="ECO:0000256" key="7">
    <source>
        <dbReference type="ARBA" id="ARBA00023295"/>
    </source>
</evidence>
<dbReference type="InterPro" id="IPR018120">
    <property type="entry name" value="Glyco_hydro_1_AS"/>
</dbReference>
<dbReference type="Gene3D" id="3.20.20.80">
    <property type="entry name" value="Glycosidases"/>
    <property type="match status" value="1"/>
</dbReference>
<keyword evidence="12" id="KW-1185">Reference proteome</keyword>
<dbReference type="PANTHER" id="PTHR10353:SF36">
    <property type="entry name" value="LP05116P"/>
    <property type="match status" value="1"/>
</dbReference>
<comment type="catalytic activity">
    <reaction evidence="1 10">
        <text>Hydrolysis of terminal, non-reducing beta-D-glucosyl residues with release of beta-D-glucose.</text>
        <dbReference type="EC" id="3.2.1.21"/>
    </reaction>
</comment>
<proteinExistence type="inferred from homology"/>
<dbReference type="EC" id="3.2.1.21" evidence="3 10"/>
<keyword evidence="5" id="KW-0136">Cellulose degradation</keyword>
<evidence type="ECO:0000256" key="10">
    <source>
        <dbReference type="RuleBase" id="RU361175"/>
    </source>
</evidence>
<evidence type="ECO:0000256" key="5">
    <source>
        <dbReference type="ARBA" id="ARBA00023001"/>
    </source>
</evidence>
<reference evidence="11 12" key="1">
    <citation type="submission" date="2022-06" db="EMBL/GenBank/DDBJ databases">
        <title>Genomic Encyclopedia of Type Strains, Phase I: the one thousand microbial genomes (KMG-I) project.</title>
        <authorList>
            <person name="Kyrpides N."/>
        </authorList>
    </citation>
    <scope>NUCLEOTIDE SEQUENCE [LARGE SCALE GENOMIC DNA]</scope>
    <source>
        <strain evidence="11 12">DSM 43889</strain>
    </source>
</reference>
<dbReference type="InterPro" id="IPR017736">
    <property type="entry name" value="Glyco_hydro_1_beta-glucosidase"/>
</dbReference>